<name>A0ABD1Y830_9MARC</name>
<evidence type="ECO:0000256" key="1">
    <source>
        <dbReference type="SAM" id="MobiDB-lite"/>
    </source>
</evidence>
<dbReference type="EMBL" id="JBHFFA010000006">
    <property type="protein sequence ID" value="KAL2622917.1"/>
    <property type="molecule type" value="Genomic_DNA"/>
</dbReference>
<dbReference type="AlphaFoldDB" id="A0ABD1Y830"/>
<accession>A0ABD1Y830</accession>
<feature type="compositionally biased region" description="Low complexity" evidence="1">
    <location>
        <begin position="11"/>
        <end position="24"/>
    </location>
</feature>
<feature type="region of interest" description="Disordered" evidence="1">
    <location>
        <begin position="101"/>
        <end position="130"/>
    </location>
</feature>
<proteinExistence type="predicted"/>
<evidence type="ECO:0000313" key="2">
    <source>
        <dbReference type="EMBL" id="KAL2622917.1"/>
    </source>
</evidence>
<gene>
    <name evidence="2" type="ORF">R1flu_003122</name>
</gene>
<keyword evidence="3" id="KW-1185">Reference proteome</keyword>
<dbReference type="Proteomes" id="UP001605036">
    <property type="component" value="Unassembled WGS sequence"/>
</dbReference>
<protein>
    <submittedName>
        <fullName evidence="2">Uncharacterized protein</fullName>
    </submittedName>
</protein>
<reference evidence="2 3" key="1">
    <citation type="submission" date="2024-09" db="EMBL/GenBank/DDBJ databases">
        <title>Chromosome-scale assembly of Riccia fluitans.</title>
        <authorList>
            <person name="Paukszto L."/>
            <person name="Sawicki J."/>
            <person name="Karawczyk K."/>
            <person name="Piernik-Szablinska J."/>
            <person name="Szczecinska M."/>
            <person name="Mazdziarz M."/>
        </authorList>
    </citation>
    <scope>NUCLEOTIDE SEQUENCE [LARGE SCALE GENOMIC DNA]</scope>
    <source>
        <strain evidence="2">Rf_01</strain>
        <tissue evidence="2">Aerial parts of the thallus</tissue>
    </source>
</reference>
<feature type="compositionally biased region" description="Basic and acidic residues" evidence="1">
    <location>
        <begin position="107"/>
        <end position="118"/>
    </location>
</feature>
<evidence type="ECO:0000313" key="3">
    <source>
        <dbReference type="Proteomes" id="UP001605036"/>
    </source>
</evidence>
<comment type="caution">
    <text evidence="2">The sequence shown here is derived from an EMBL/GenBank/DDBJ whole genome shotgun (WGS) entry which is preliminary data.</text>
</comment>
<feature type="region of interest" description="Disordered" evidence="1">
    <location>
        <begin position="1"/>
        <end position="64"/>
    </location>
</feature>
<organism evidence="2 3">
    <name type="scientific">Riccia fluitans</name>
    <dbReference type="NCBI Taxonomy" id="41844"/>
    <lineage>
        <taxon>Eukaryota</taxon>
        <taxon>Viridiplantae</taxon>
        <taxon>Streptophyta</taxon>
        <taxon>Embryophyta</taxon>
        <taxon>Marchantiophyta</taxon>
        <taxon>Marchantiopsida</taxon>
        <taxon>Marchantiidae</taxon>
        <taxon>Marchantiales</taxon>
        <taxon>Ricciaceae</taxon>
        <taxon>Riccia</taxon>
    </lineage>
</organism>
<sequence length="400" mass="46999">MPERFDRSVRRSPSSPMVVRSYPVQWRQNQPMKGLPPSTPASYASSKRFGANLDGDDSANSLEGQDTQLKTFVYDPATDSRGRSIATHMRVPIGETLVTDIVYPRPPPEDFDRDKPEMRAMSPSECGRESRRRIEESLKMYPRNTWGPVTKWGHLDLFPLEITHKHHFKGDHDKEQKERLEQRKFGFQRHWIKYKNMTNMWEDSEAPRSLAYAEPRFQFEKDAEKYLHALNDQRIAKDKRMIENHRNTKRWREYNRLERGEDEYLRKIENEAMLRKDPGWRVNFSSVNYDIVTLGYSDGHAGDKLKYTDLVKKWRESMRALRLQSKQSGTRMYDVVTWKPQRPCSLPLPKPERPVTPTQDNGSLPSPRMPEVARPRNMLHSLDKVEDVPIASTNDVRTNW</sequence>
<feature type="region of interest" description="Disordered" evidence="1">
    <location>
        <begin position="343"/>
        <end position="370"/>
    </location>
</feature>